<dbReference type="InterPro" id="IPR037099">
    <property type="entry name" value="Fum_R/Succ_DH_flav-like_C_sf"/>
</dbReference>
<dbReference type="InterPro" id="IPR015939">
    <property type="entry name" value="Fum_Rdtase/Succ_DH_flav-like_C"/>
</dbReference>
<gene>
    <name evidence="15" type="primary">nadB</name>
    <name evidence="15" type="ORF">JF537_03015</name>
</gene>
<organism evidence="15 16">
    <name type="scientific">Priestia flexa</name>
    <dbReference type="NCBI Taxonomy" id="86664"/>
    <lineage>
        <taxon>Bacteria</taxon>
        <taxon>Bacillati</taxon>
        <taxon>Bacillota</taxon>
        <taxon>Bacilli</taxon>
        <taxon>Bacillales</taxon>
        <taxon>Bacillaceae</taxon>
        <taxon>Priestia</taxon>
    </lineage>
</organism>
<dbReference type="PRINTS" id="PR00368">
    <property type="entry name" value="FADPNR"/>
</dbReference>
<dbReference type="Pfam" id="PF02910">
    <property type="entry name" value="Succ_DH_flav_C"/>
    <property type="match status" value="1"/>
</dbReference>
<dbReference type="GeneID" id="93683859"/>
<evidence type="ECO:0000259" key="13">
    <source>
        <dbReference type="Pfam" id="PF00890"/>
    </source>
</evidence>
<keyword evidence="9 12" id="KW-0560">Oxidoreductase</keyword>
<dbReference type="PANTHER" id="PTHR42716">
    <property type="entry name" value="L-ASPARTATE OXIDASE"/>
    <property type="match status" value="1"/>
</dbReference>
<dbReference type="Proteomes" id="UP000664578">
    <property type="component" value="Unassembled WGS sequence"/>
</dbReference>
<evidence type="ECO:0000256" key="3">
    <source>
        <dbReference type="ARBA" id="ARBA00008562"/>
    </source>
</evidence>
<dbReference type="Gene3D" id="3.90.700.10">
    <property type="entry name" value="Succinate dehydrogenase/fumarate reductase flavoprotein, catalytic domain"/>
    <property type="match status" value="1"/>
</dbReference>
<dbReference type="Gene3D" id="3.50.50.60">
    <property type="entry name" value="FAD/NAD(P)-binding domain"/>
    <property type="match status" value="1"/>
</dbReference>
<sequence length="511" mass="56228">MHKTDVLIIGSGLAALATAYALYPYKKVTIVTKGSIEQNNSVLAQGGIAAAVGNHDSWQEHAYDTLAAGSSHCSEETVHILTKEGISCVFDFIANGMEFDQFQNGSLHFGREGAHRLNRILHAGGDQTGALLFAFLKKRVLPHVEIIEHQIVHKLICDEQGCIGAIGEGRKGKIQAYLAEHVVVATGGIGGLYQYTSNHAYATGDGLMLAYDVGAELEDLEFIQFHPTLLREGNHAAGLVSEAVRGEGGVLVTEDGERFMKGIQPFEDLSSRDIVARAVFGQIQKGKDVFLDISEVEKFNKRFPTIKALCQKANIHLSKNRIPVIPGAHFLMGGIKVNEHGETTIPSLYAVGEAACTGVHGANRLASNSLLECIVFGRRVGCHILSKESRRVVDYKTNYQISRVEESLIMHQADIQAVMMQHVGIIRNGAGLRQAISWFDEELDSLDFSFTRSYPEQQRRRILMLRLGKLIASAAIHRCESRGAHYRSDFPQTSHQWEKQKVTHVLRGVLA</sequence>
<comment type="similarity">
    <text evidence="3 12">Belongs to the FAD-dependent oxidoreductase 2 family. NadB subfamily.</text>
</comment>
<dbReference type="UniPathway" id="UPA00253">
    <property type="reaction ID" value="UER00326"/>
</dbReference>
<dbReference type="AlphaFoldDB" id="A0A8I1SKG2"/>
<dbReference type="FunFam" id="3.90.700.10:FF:000002">
    <property type="entry name" value="L-aspartate oxidase"/>
    <property type="match status" value="1"/>
</dbReference>
<protein>
    <recommendedName>
        <fullName evidence="5 11">L-aspartate oxidase</fullName>
        <ecNumber evidence="4 11">1.4.3.16</ecNumber>
    </recommendedName>
</protein>
<evidence type="ECO:0000256" key="10">
    <source>
        <dbReference type="ARBA" id="ARBA00048305"/>
    </source>
</evidence>
<dbReference type="SUPFAM" id="SSF51905">
    <property type="entry name" value="FAD/NAD(P)-binding domain"/>
    <property type="match status" value="1"/>
</dbReference>
<comment type="catalytic activity">
    <reaction evidence="10">
        <text>L-aspartate + O2 = iminosuccinate + H2O2</text>
        <dbReference type="Rhea" id="RHEA:25876"/>
        <dbReference type="ChEBI" id="CHEBI:15379"/>
        <dbReference type="ChEBI" id="CHEBI:16240"/>
        <dbReference type="ChEBI" id="CHEBI:29991"/>
        <dbReference type="ChEBI" id="CHEBI:77875"/>
        <dbReference type="EC" id="1.4.3.16"/>
    </reaction>
    <physiologicalReaction direction="left-to-right" evidence="10">
        <dbReference type="Rhea" id="RHEA:25877"/>
    </physiologicalReaction>
</comment>
<dbReference type="InterPro" id="IPR027477">
    <property type="entry name" value="Succ_DH/fumarate_Rdtase_cat_sf"/>
</dbReference>
<dbReference type="EC" id="1.4.3.16" evidence="4 11"/>
<dbReference type="SUPFAM" id="SSF56425">
    <property type="entry name" value="Succinate dehydrogenase/fumarate reductase flavoprotein, catalytic domain"/>
    <property type="match status" value="1"/>
</dbReference>
<evidence type="ECO:0000256" key="4">
    <source>
        <dbReference type="ARBA" id="ARBA00012173"/>
    </source>
</evidence>
<reference evidence="15" key="1">
    <citation type="submission" date="2020-12" db="EMBL/GenBank/DDBJ databases">
        <title>PHA producing bacteria isolated from mangrove.</title>
        <authorList>
            <person name="Zheng W."/>
            <person name="Yu S."/>
            <person name="Huang Y."/>
        </authorList>
    </citation>
    <scope>NUCLEOTIDE SEQUENCE</scope>
    <source>
        <strain evidence="15">GN22-4</strain>
    </source>
</reference>
<keyword evidence="6 12" id="KW-0285">Flavoprotein</keyword>
<dbReference type="GO" id="GO:0034628">
    <property type="term" value="P:'de novo' NAD+ biosynthetic process from L-aspartate"/>
    <property type="evidence" value="ECO:0007669"/>
    <property type="project" value="TreeGrafter"/>
</dbReference>
<accession>A0A8I1SKG2</accession>
<evidence type="ECO:0000256" key="5">
    <source>
        <dbReference type="ARBA" id="ARBA00021901"/>
    </source>
</evidence>
<evidence type="ECO:0000256" key="8">
    <source>
        <dbReference type="ARBA" id="ARBA00022827"/>
    </source>
</evidence>
<dbReference type="RefSeq" id="WP_119543592.1">
    <property type="nucleotide sequence ID" value="NZ_CM125968.1"/>
</dbReference>
<keyword evidence="8 12" id="KW-0274">FAD</keyword>
<feature type="domain" description="FAD-dependent oxidoreductase 2 FAD-binding" evidence="13">
    <location>
        <begin position="5"/>
        <end position="370"/>
    </location>
</feature>
<dbReference type="Gene3D" id="1.20.58.100">
    <property type="entry name" value="Fumarate reductase/succinate dehydrogenase flavoprotein-like, C-terminal domain"/>
    <property type="match status" value="1"/>
</dbReference>
<comment type="caution">
    <text evidence="15">The sequence shown here is derived from an EMBL/GenBank/DDBJ whole genome shotgun (WGS) entry which is preliminary data.</text>
</comment>
<evidence type="ECO:0000256" key="12">
    <source>
        <dbReference type="RuleBase" id="RU362049"/>
    </source>
</evidence>
<dbReference type="SUPFAM" id="SSF46977">
    <property type="entry name" value="Succinate dehydrogenase/fumarate reductase flavoprotein C-terminal domain"/>
    <property type="match status" value="1"/>
</dbReference>
<dbReference type="EMBL" id="JAEMWV010000001">
    <property type="protein sequence ID" value="MBN8250547.1"/>
    <property type="molecule type" value="Genomic_DNA"/>
</dbReference>
<evidence type="ECO:0000313" key="15">
    <source>
        <dbReference type="EMBL" id="MBN8250547.1"/>
    </source>
</evidence>
<comment type="pathway">
    <text evidence="2 12">Cofactor biosynthesis; NAD(+) biosynthesis; iminoaspartate from L-aspartate (oxidase route): step 1/1.</text>
</comment>
<evidence type="ECO:0000256" key="7">
    <source>
        <dbReference type="ARBA" id="ARBA00022642"/>
    </source>
</evidence>
<evidence type="ECO:0000256" key="9">
    <source>
        <dbReference type="ARBA" id="ARBA00023002"/>
    </source>
</evidence>
<dbReference type="PANTHER" id="PTHR42716:SF2">
    <property type="entry name" value="L-ASPARTATE OXIDASE, CHLOROPLASTIC"/>
    <property type="match status" value="1"/>
</dbReference>
<comment type="function">
    <text evidence="12">Catalyzes the oxidation of L-aspartate to iminoaspartate.</text>
</comment>
<evidence type="ECO:0000256" key="2">
    <source>
        <dbReference type="ARBA" id="ARBA00004950"/>
    </source>
</evidence>
<name>A0A8I1SKG2_9BACI</name>
<dbReference type="InterPro" id="IPR005288">
    <property type="entry name" value="NadB"/>
</dbReference>
<dbReference type="GO" id="GO:0033765">
    <property type="term" value="F:steroid dehydrogenase activity, acting on the CH-CH group of donors"/>
    <property type="evidence" value="ECO:0007669"/>
    <property type="project" value="UniProtKB-ARBA"/>
</dbReference>
<dbReference type="GO" id="GO:0008734">
    <property type="term" value="F:L-aspartate oxidase activity"/>
    <property type="evidence" value="ECO:0007669"/>
    <property type="project" value="UniProtKB-UniRule"/>
</dbReference>
<evidence type="ECO:0000256" key="1">
    <source>
        <dbReference type="ARBA" id="ARBA00001974"/>
    </source>
</evidence>
<evidence type="ECO:0000313" key="16">
    <source>
        <dbReference type="Proteomes" id="UP000664578"/>
    </source>
</evidence>
<comment type="subcellular location">
    <subcellularLocation>
        <location evidence="12">Cytoplasm</location>
    </subcellularLocation>
</comment>
<dbReference type="NCBIfam" id="NF005978">
    <property type="entry name" value="PRK08071.1"/>
    <property type="match status" value="1"/>
</dbReference>
<dbReference type="InterPro" id="IPR036188">
    <property type="entry name" value="FAD/NAD-bd_sf"/>
</dbReference>
<dbReference type="GO" id="GO:0005737">
    <property type="term" value="C:cytoplasm"/>
    <property type="evidence" value="ECO:0007669"/>
    <property type="project" value="UniProtKB-SubCell"/>
</dbReference>
<feature type="domain" description="Fumarate reductase/succinate dehydrogenase flavoprotein-like C-terminal" evidence="14">
    <location>
        <begin position="414"/>
        <end position="502"/>
    </location>
</feature>
<evidence type="ECO:0000259" key="14">
    <source>
        <dbReference type="Pfam" id="PF02910"/>
    </source>
</evidence>
<evidence type="ECO:0000256" key="11">
    <source>
        <dbReference type="NCBIfam" id="TIGR00551"/>
    </source>
</evidence>
<evidence type="ECO:0000256" key="6">
    <source>
        <dbReference type="ARBA" id="ARBA00022630"/>
    </source>
</evidence>
<dbReference type="InterPro" id="IPR003953">
    <property type="entry name" value="FAD-dep_OxRdtase_2_FAD-bd"/>
</dbReference>
<keyword evidence="7 12" id="KW-0662">Pyridine nucleotide biosynthesis</keyword>
<comment type="cofactor">
    <cofactor evidence="1 12">
        <name>FAD</name>
        <dbReference type="ChEBI" id="CHEBI:57692"/>
    </cofactor>
</comment>
<dbReference type="NCBIfam" id="TIGR00551">
    <property type="entry name" value="nadB"/>
    <property type="match status" value="1"/>
</dbReference>
<dbReference type="Pfam" id="PF00890">
    <property type="entry name" value="FAD_binding_2"/>
    <property type="match status" value="1"/>
</dbReference>
<proteinExistence type="inferred from homology"/>